<proteinExistence type="predicted"/>
<keyword evidence="2" id="KW-0812">Transmembrane</keyword>
<feature type="transmembrane region" description="Helical" evidence="2">
    <location>
        <begin position="193"/>
        <end position="209"/>
    </location>
</feature>
<keyword evidence="2" id="KW-0472">Membrane</keyword>
<accession>A0A372JCP7</accession>
<evidence type="ECO:0000313" key="5">
    <source>
        <dbReference type="Proteomes" id="UP000261811"/>
    </source>
</evidence>
<evidence type="ECO:0000256" key="2">
    <source>
        <dbReference type="SAM" id="Phobius"/>
    </source>
</evidence>
<feature type="transmembrane region" description="Helical" evidence="2">
    <location>
        <begin position="221"/>
        <end position="241"/>
    </location>
</feature>
<feature type="domain" description="Phosphatidic acid phosphatase type 2/haloperoxidase" evidence="3">
    <location>
        <begin position="184"/>
        <end position="264"/>
    </location>
</feature>
<feature type="transmembrane region" description="Helical" evidence="2">
    <location>
        <begin position="62"/>
        <end position="83"/>
    </location>
</feature>
<dbReference type="Proteomes" id="UP000261811">
    <property type="component" value="Unassembled WGS sequence"/>
</dbReference>
<feature type="compositionally biased region" description="Basic and acidic residues" evidence="1">
    <location>
        <begin position="281"/>
        <end position="312"/>
    </location>
</feature>
<evidence type="ECO:0000259" key="3">
    <source>
        <dbReference type="Pfam" id="PF01569"/>
    </source>
</evidence>
<dbReference type="InterPro" id="IPR000326">
    <property type="entry name" value="PAP2/HPO"/>
</dbReference>
<evidence type="ECO:0000313" key="4">
    <source>
        <dbReference type="EMBL" id="RFU37777.1"/>
    </source>
</evidence>
<name>A0A372JCP7_9ACTN</name>
<dbReference type="SUPFAM" id="SSF48317">
    <property type="entry name" value="Acid phosphatase/Vanadium-dependent haloperoxidase"/>
    <property type="match status" value="1"/>
</dbReference>
<dbReference type="AlphaFoldDB" id="A0A372JCP7"/>
<feature type="transmembrane region" description="Helical" evidence="2">
    <location>
        <begin position="253"/>
        <end position="276"/>
    </location>
</feature>
<feature type="transmembrane region" description="Helical" evidence="2">
    <location>
        <begin position="149"/>
        <end position="173"/>
    </location>
</feature>
<evidence type="ECO:0000256" key="1">
    <source>
        <dbReference type="SAM" id="MobiDB-lite"/>
    </source>
</evidence>
<gene>
    <name evidence="4" type="ORF">DZF91_31110</name>
</gene>
<sequence>MPVVLCGAAVLAAVLVTGLVFLARPASAGAVADVLRGGNGVGAARRRFLAARADLVRTLGPWGAYALLTTAVIGTTLVVAWPFGRLVAFRFGQHAIDWPVYHWVMAHRLHGGWSSLMSQVTQVGDRPATRYFAIFSMVVTLLLARRRRWVPVVLIAVMFVTQYWGQLALAALVDRGHPPTNPGTYPSGATMRLLAQGGFCVFLIFQYARARGMRWASSPRWISAAFTLVVLSGVVEGYTRIDLGRHWITDVAGGWLVSGLLLTGFTFAAGAVLPWATGAGERPERRGDDRHADDGPGQRDGRDAEHLQAGHH</sequence>
<comment type="caution">
    <text evidence="4">The sequence shown here is derived from an EMBL/GenBank/DDBJ whole genome shotgun (WGS) entry which is preliminary data.</text>
</comment>
<feature type="region of interest" description="Disordered" evidence="1">
    <location>
        <begin position="278"/>
        <end position="312"/>
    </location>
</feature>
<dbReference type="EMBL" id="QURH01000922">
    <property type="protein sequence ID" value="RFU37777.1"/>
    <property type="molecule type" value="Genomic_DNA"/>
</dbReference>
<protein>
    <recommendedName>
        <fullName evidence="3">Phosphatidic acid phosphatase type 2/haloperoxidase domain-containing protein</fullName>
    </recommendedName>
</protein>
<keyword evidence="5" id="KW-1185">Reference proteome</keyword>
<keyword evidence="2" id="KW-1133">Transmembrane helix</keyword>
<organism evidence="4 5">
    <name type="scientific">Actinomadura logoneensis</name>
    <dbReference type="NCBI Taxonomy" id="2293572"/>
    <lineage>
        <taxon>Bacteria</taxon>
        <taxon>Bacillati</taxon>
        <taxon>Actinomycetota</taxon>
        <taxon>Actinomycetes</taxon>
        <taxon>Streptosporangiales</taxon>
        <taxon>Thermomonosporaceae</taxon>
        <taxon>Actinomadura</taxon>
    </lineage>
</organism>
<dbReference type="InterPro" id="IPR036938">
    <property type="entry name" value="PAP2/HPO_sf"/>
</dbReference>
<dbReference type="Pfam" id="PF01569">
    <property type="entry name" value="PAP2"/>
    <property type="match status" value="1"/>
</dbReference>
<dbReference type="Gene3D" id="1.20.144.10">
    <property type="entry name" value="Phosphatidic acid phosphatase type 2/haloperoxidase"/>
    <property type="match status" value="1"/>
</dbReference>
<reference evidence="4 5" key="1">
    <citation type="submission" date="2018-08" db="EMBL/GenBank/DDBJ databases">
        <title>Actinomadura jelena sp. nov., a novel Actinomycete isolated from soil in Chad.</title>
        <authorList>
            <person name="Shi L."/>
        </authorList>
    </citation>
    <scope>NUCLEOTIDE SEQUENCE [LARGE SCALE GENOMIC DNA]</scope>
    <source>
        <strain evidence="4 5">NEAU-G17</strain>
    </source>
</reference>